<sequence length="470" mass="49425">MSTPESGRQAPAMERMAGYLVRERAVDGSATAFGPLLPSSDCLACFSRRREASPHPPGELSLLPLDEAGAQDGRLSALHRHQLREGHPPQPFLPPADCDRHCGIGPFGTRASAGAGHGPAAGTSPQAPPSAAIRCGTDGLPDVRAAIGSHTGLIRALQLSPAPDGHWTAIAQGQATPGTAGIAVLCHGTATAADPDTALTLAVCEALERYCAGFWAPQALRGRRRRPATAGAGPTASDRQVVMRRLGGGTPVWIPAERVYLPFGIGGHFHDGDSVGLACGRDIDDARGRAVAELIERWVVMPWLDQLLRGHRGRATPGGGPSVPEHTDERAWTLAHVRLGRQALHVAAAVRLQPAPPWCALGFGCHPDPAHARLKAAHEARHVQSHLRQWAARAAPPVSVKLSGLDADLHALAFEPGAAARLLAVLPPTEGAPPPPRRRLASGRVLWRDITTRDVAELGLAVVRAALSER</sequence>
<organism evidence="2 3">
    <name type="scientific">Pseudaquabacterium rugosum</name>
    <dbReference type="NCBI Taxonomy" id="2984194"/>
    <lineage>
        <taxon>Bacteria</taxon>
        <taxon>Pseudomonadati</taxon>
        <taxon>Pseudomonadota</taxon>
        <taxon>Betaproteobacteria</taxon>
        <taxon>Burkholderiales</taxon>
        <taxon>Sphaerotilaceae</taxon>
        <taxon>Pseudaquabacterium</taxon>
    </lineage>
</organism>
<dbReference type="InterPro" id="IPR003776">
    <property type="entry name" value="YcaO-like_dom"/>
</dbReference>
<dbReference type="PANTHER" id="PTHR37809">
    <property type="entry name" value="RIBOSOMAL PROTEIN S12 METHYLTHIOTRANSFERASE ACCESSORY FACTOR YCAO"/>
    <property type="match status" value="1"/>
</dbReference>
<dbReference type="PROSITE" id="PS51664">
    <property type="entry name" value="YCAO"/>
    <property type="match status" value="1"/>
</dbReference>
<comment type="caution">
    <text evidence="2">The sequence shown here is derived from an EMBL/GenBank/DDBJ whole genome shotgun (WGS) entry which is preliminary data.</text>
</comment>
<name>A0ABU9BCT3_9BURK</name>
<proteinExistence type="predicted"/>
<dbReference type="EMBL" id="JBBUTF010000011">
    <property type="protein sequence ID" value="MEK8026820.1"/>
    <property type="molecule type" value="Genomic_DNA"/>
</dbReference>
<reference evidence="2 3" key="1">
    <citation type="submission" date="2024-04" db="EMBL/GenBank/DDBJ databases">
        <title>Novel species of the genus Ideonella isolated from streams.</title>
        <authorList>
            <person name="Lu H."/>
        </authorList>
    </citation>
    <scope>NUCLEOTIDE SEQUENCE [LARGE SCALE GENOMIC DNA]</scope>
    <source>
        <strain evidence="2 3">BYS139W</strain>
    </source>
</reference>
<gene>
    <name evidence="2" type="ORF">AACH11_12690</name>
</gene>
<accession>A0ABU9BCT3</accession>
<feature type="domain" description="YcaO" evidence="1">
    <location>
        <begin position="190"/>
        <end position="470"/>
    </location>
</feature>
<keyword evidence="3" id="KW-1185">Reference proteome</keyword>
<dbReference type="Pfam" id="PF02624">
    <property type="entry name" value="YcaO"/>
    <property type="match status" value="1"/>
</dbReference>
<dbReference type="RefSeq" id="WP_341374605.1">
    <property type="nucleotide sequence ID" value="NZ_JBBUTF010000011.1"/>
</dbReference>
<dbReference type="Proteomes" id="UP001368500">
    <property type="component" value="Unassembled WGS sequence"/>
</dbReference>
<evidence type="ECO:0000259" key="1">
    <source>
        <dbReference type="PROSITE" id="PS51664"/>
    </source>
</evidence>
<protein>
    <submittedName>
        <fullName evidence="2">YcaO-like family protein</fullName>
    </submittedName>
</protein>
<evidence type="ECO:0000313" key="3">
    <source>
        <dbReference type="Proteomes" id="UP001368500"/>
    </source>
</evidence>
<evidence type="ECO:0000313" key="2">
    <source>
        <dbReference type="EMBL" id="MEK8026820.1"/>
    </source>
</evidence>
<dbReference type="PANTHER" id="PTHR37809:SF1">
    <property type="entry name" value="RIBOSOMAL PROTEIN S12 METHYLTHIOTRANSFERASE ACCESSORY FACTOR YCAO"/>
    <property type="match status" value="1"/>
</dbReference>